<dbReference type="RefSeq" id="WP_003335970.1">
    <property type="nucleotide sequence ID" value="NZ_CP007806.1"/>
</dbReference>
<dbReference type="GO" id="GO:0004799">
    <property type="term" value="F:thymidylate synthase activity"/>
    <property type="evidence" value="ECO:0007669"/>
    <property type="project" value="UniProtKB-UniRule"/>
</dbReference>
<dbReference type="GO" id="GO:0006231">
    <property type="term" value="P:dTMP biosynthetic process"/>
    <property type="evidence" value="ECO:0007669"/>
    <property type="project" value="UniProtKB-UniRule"/>
</dbReference>
<dbReference type="AlphaFoldDB" id="A0A075R7L1"/>
<dbReference type="NCBIfam" id="TIGR03284">
    <property type="entry name" value="thym_sym"/>
    <property type="match status" value="1"/>
</dbReference>
<dbReference type="HOGENOM" id="CLU_021669_0_0_9"/>
<evidence type="ECO:0000256" key="6">
    <source>
        <dbReference type="PROSITE-ProRule" id="PRU10016"/>
    </source>
</evidence>
<dbReference type="Pfam" id="PF00303">
    <property type="entry name" value="Thymidylat_synt"/>
    <property type="match status" value="1"/>
</dbReference>
<comment type="caution">
    <text evidence="5">Lacks conserved residue(s) required for the propagation of feature annotation.</text>
</comment>
<evidence type="ECO:0000256" key="3">
    <source>
        <dbReference type="ARBA" id="ARBA00022679"/>
    </source>
</evidence>
<reference evidence="8 9" key="1">
    <citation type="journal article" date="2011" name="J. Bacteriol.">
        <title>Genome sequence of Brevibacillus laterosporus LMG 15441, a pathogen of invertebrates.</title>
        <authorList>
            <person name="Djukic M."/>
            <person name="Poehlein A."/>
            <person name="Thurmer A."/>
            <person name="Daniel R."/>
        </authorList>
    </citation>
    <scope>NUCLEOTIDE SEQUENCE [LARGE SCALE GENOMIC DNA]</scope>
    <source>
        <strain evidence="8 9">LMG 15441</strain>
    </source>
</reference>
<evidence type="ECO:0000256" key="4">
    <source>
        <dbReference type="ARBA" id="ARBA00022727"/>
    </source>
</evidence>
<feature type="active site" description="Nucleophile" evidence="5">
    <location>
        <position position="143"/>
    </location>
</feature>
<comment type="function">
    <text evidence="5">Catalyzes the reductive methylation of 2'-deoxyuridine-5'-monophosphate (dUMP) to 2'-deoxythymidine-5'-monophosphate (dTMP) while utilizing 5,10-methylenetetrahydrofolate (mTHF) as the methyl donor and reductant in the reaction, yielding dihydrofolate (DHF) as a by-product. This enzymatic reaction provides an intracellular de novo source of dTMP, an essential precursor for DNA biosynthesis.</text>
</comment>
<gene>
    <name evidence="5" type="primary">thyA</name>
    <name evidence="8" type="ORF">BRLA_c028590</name>
</gene>
<feature type="binding site" description="in other chain" evidence="5">
    <location>
        <position position="25"/>
    </location>
    <ligand>
        <name>dUMP</name>
        <dbReference type="ChEBI" id="CHEBI:246422"/>
        <note>ligand shared between dimeric partners</note>
    </ligand>
</feature>
<evidence type="ECO:0000256" key="5">
    <source>
        <dbReference type="HAMAP-Rule" id="MF_00008"/>
    </source>
</evidence>
<dbReference type="KEGG" id="blr:BRLA_c028590"/>
<evidence type="ECO:0000313" key="8">
    <source>
        <dbReference type="EMBL" id="AIG27173.1"/>
    </source>
</evidence>
<dbReference type="InterPro" id="IPR000398">
    <property type="entry name" value="Thymidylate_synthase"/>
</dbReference>
<evidence type="ECO:0000313" key="9">
    <source>
        <dbReference type="Proteomes" id="UP000005850"/>
    </source>
</evidence>
<dbReference type="InterPro" id="IPR045097">
    <property type="entry name" value="Thymidate_synth/dCMP_Mease"/>
</dbReference>
<dbReference type="PROSITE" id="PS00091">
    <property type="entry name" value="THYMIDYLATE_SYNTHASE"/>
    <property type="match status" value="1"/>
</dbReference>
<dbReference type="GO" id="GO:0006235">
    <property type="term" value="P:dTTP biosynthetic process"/>
    <property type="evidence" value="ECO:0007669"/>
    <property type="project" value="UniProtKB-UniRule"/>
</dbReference>
<comment type="similarity">
    <text evidence="5">Belongs to the thymidylate synthase family. Bacterial-type ThyA subfamily.</text>
</comment>
<dbReference type="InterPro" id="IPR036926">
    <property type="entry name" value="Thymidate_synth/dCMP_Mease_sf"/>
</dbReference>
<feature type="active site" evidence="6">
    <location>
        <position position="143"/>
    </location>
</feature>
<dbReference type="Gene3D" id="3.30.572.10">
    <property type="entry name" value="Thymidylate synthase/dCMP hydroxymethylase domain"/>
    <property type="match status" value="1"/>
</dbReference>
<comment type="subcellular location">
    <subcellularLocation>
        <location evidence="5">Cytoplasm</location>
    </subcellularLocation>
</comment>
<accession>A0A075R7L1</accession>
<feature type="binding site" description="in other chain" evidence="5">
    <location>
        <begin position="204"/>
        <end position="206"/>
    </location>
    <ligand>
        <name>dUMP</name>
        <dbReference type="ChEBI" id="CHEBI:246422"/>
        <note>ligand shared between dimeric partners</note>
    </ligand>
</feature>
<feature type="binding site" evidence="5">
    <location>
        <position position="166"/>
    </location>
    <ligand>
        <name>(6R)-5,10-methylene-5,6,7,8-tetrahydrofolate</name>
        <dbReference type="ChEBI" id="CHEBI:15636"/>
    </ligand>
</feature>
<evidence type="ECO:0000259" key="7">
    <source>
        <dbReference type="Pfam" id="PF00303"/>
    </source>
</evidence>
<dbReference type="GO" id="GO:0005829">
    <property type="term" value="C:cytosol"/>
    <property type="evidence" value="ECO:0007669"/>
    <property type="project" value="TreeGrafter"/>
</dbReference>
<feature type="domain" description="Thymidylate synthase/dCMP hydroxymethylase" evidence="7">
    <location>
        <begin position="7"/>
        <end position="261"/>
    </location>
</feature>
<dbReference type="EC" id="2.1.1.45" evidence="1 5"/>
<dbReference type="SUPFAM" id="SSF55831">
    <property type="entry name" value="Thymidylate synthase/dCMP hydroxymethylase"/>
    <property type="match status" value="1"/>
</dbReference>
<dbReference type="GO" id="GO:0032259">
    <property type="term" value="P:methylation"/>
    <property type="evidence" value="ECO:0007669"/>
    <property type="project" value="UniProtKB-KW"/>
</dbReference>
<keyword evidence="9" id="KW-1185">Reference proteome</keyword>
<keyword evidence="2 5" id="KW-0489">Methyltransferase</keyword>
<dbReference type="PANTHER" id="PTHR11548">
    <property type="entry name" value="THYMIDYLATE SYNTHASE 1"/>
    <property type="match status" value="1"/>
</dbReference>
<keyword evidence="5" id="KW-0963">Cytoplasm</keyword>
<keyword evidence="4 5" id="KW-0545">Nucleotide biosynthesis</keyword>
<name>A0A075R7L1_BRELA</name>
<evidence type="ECO:0000256" key="1">
    <source>
        <dbReference type="ARBA" id="ARBA00011947"/>
    </source>
</evidence>
<protein>
    <recommendedName>
        <fullName evidence="1 5">Thymidylate synthase</fullName>
        <shortName evidence="5">TS</shortName>
        <shortName evidence="5">TSase</shortName>
        <ecNumber evidence="1 5">2.1.1.45</ecNumber>
    </recommendedName>
</protein>
<feature type="binding site" description="in other chain" evidence="5">
    <location>
        <begin position="163"/>
        <end position="166"/>
    </location>
    <ligand>
        <name>dUMP</name>
        <dbReference type="ChEBI" id="CHEBI:246422"/>
        <note>ligand shared between dimeric partners</note>
    </ligand>
</feature>
<comment type="pathway">
    <text evidence="5">Pyrimidine metabolism; dTTP biosynthesis.</text>
</comment>
<dbReference type="Proteomes" id="UP000005850">
    <property type="component" value="Chromosome"/>
</dbReference>
<dbReference type="PRINTS" id="PR00108">
    <property type="entry name" value="THYMDSNTHASE"/>
</dbReference>
<dbReference type="eggNOG" id="COG0207">
    <property type="taxonomic scope" value="Bacteria"/>
</dbReference>
<feature type="binding site" evidence="5">
    <location>
        <begin position="123"/>
        <end position="124"/>
    </location>
    <ligand>
        <name>dUMP</name>
        <dbReference type="ChEBI" id="CHEBI:246422"/>
        <note>ligand shared between dimeric partners</note>
    </ligand>
</feature>
<dbReference type="HAMAP" id="MF_00008">
    <property type="entry name" value="Thymidy_synth_bact"/>
    <property type="match status" value="1"/>
</dbReference>
<keyword evidence="3 5" id="KW-0808">Transferase</keyword>
<dbReference type="STRING" id="1042163.BRLA_c028590"/>
<comment type="subunit">
    <text evidence="5">Homodimer.</text>
</comment>
<sequence length="261" mass="30215">MSQADIQYLALVEDILENGYYDNNRTGIPTKKLFGKLLSYDLQKEFPILTTKFVAFKTAVKELLWIYKHQSNDVRLLQEMGVRVWDEWAKEDGTIGKAYGYQVAKHKQIDKLIDGLKNDPQGRRHIISLWDMNDLEEMALQPCAFQTMWDVADGYLNCTLVQRSGDMGLGIPFNTTQYAVLIHMIAQVTGLKPGKFQHYINNAHIYENHFEGLRTQLTREAYPAPTFWINPEITDFYDFTPDDVKLIDYKHQPKIAMEVAV</sequence>
<feature type="binding site" description="in other chain" evidence="5">
    <location>
        <position position="174"/>
    </location>
    <ligand>
        <name>dUMP</name>
        <dbReference type="ChEBI" id="CHEBI:246422"/>
        <note>ligand shared between dimeric partners</note>
    </ligand>
</feature>
<dbReference type="NCBIfam" id="NF002495">
    <property type="entry name" value="PRK01827.1-1"/>
    <property type="match status" value="1"/>
</dbReference>
<proteinExistence type="inferred from homology"/>
<organism evidence="8 9">
    <name type="scientific">Brevibacillus laterosporus LMG 15441</name>
    <dbReference type="NCBI Taxonomy" id="1042163"/>
    <lineage>
        <taxon>Bacteria</taxon>
        <taxon>Bacillati</taxon>
        <taxon>Bacillota</taxon>
        <taxon>Bacilli</taxon>
        <taxon>Bacillales</taxon>
        <taxon>Paenibacillaceae</taxon>
        <taxon>Brevibacillus</taxon>
    </lineage>
</organism>
<dbReference type="CDD" id="cd00351">
    <property type="entry name" value="TS_Pyrimidine_HMase"/>
    <property type="match status" value="1"/>
</dbReference>
<dbReference type="InterPro" id="IPR020940">
    <property type="entry name" value="Thymidylate_synthase_AS"/>
</dbReference>
<dbReference type="PANTHER" id="PTHR11548:SF1">
    <property type="entry name" value="THYMIDYLATE SYNTHASE 1"/>
    <property type="match status" value="1"/>
</dbReference>
<dbReference type="InterPro" id="IPR023451">
    <property type="entry name" value="Thymidate_synth/dCMP_Mease_dom"/>
</dbReference>
<comment type="catalytic activity">
    <reaction evidence="5">
        <text>dUMP + (6R)-5,10-methylene-5,6,7,8-tetrahydrofolate = 7,8-dihydrofolate + dTMP</text>
        <dbReference type="Rhea" id="RHEA:12104"/>
        <dbReference type="ChEBI" id="CHEBI:15636"/>
        <dbReference type="ChEBI" id="CHEBI:57451"/>
        <dbReference type="ChEBI" id="CHEBI:63528"/>
        <dbReference type="ChEBI" id="CHEBI:246422"/>
        <dbReference type="EC" id="2.1.1.45"/>
    </reaction>
</comment>
<evidence type="ECO:0000256" key="2">
    <source>
        <dbReference type="ARBA" id="ARBA00022603"/>
    </source>
</evidence>
<feature type="binding site" evidence="5">
    <location>
        <position position="260"/>
    </location>
    <ligand>
        <name>(6R)-5,10-methylene-5,6,7,8-tetrahydrofolate</name>
        <dbReference type="ChEBI" id="CHEBI:15636"/>
    </ligand>
</feature>
<dbReference type="EMBL" id="CP007806">
    <property type="protein sequence ID" value="AIG27173.1"/>
    <property type="molecule type" value="Genomic_DNA"/>
</dbReference>
<dbReference type="UniPathway" id="UPA00575"/>